<name>A0A4Q1UPT1_9BRAD</name>
<accession>A0A4Q1UPT1</accession>
<gene>
    <name evidence="1" type="ORF">B5V03_34090</name>
</gene>
<dbReference type="Proteomes" id="UP000290819">
    <property type="component" value="Unassembled WGS sequence"/>
</dbReference>
<evidence type="ECO:0000313" key="2">
    <source>
        <dbReference type="Proteomes" id="UP000290819"/>
    </source>
</evidence>
<evidence type="ECO:0000313" key="1">
    <source>
        <dbReference type="EMBL" id="RXT36669.1"/>
    </source>
</evidence>
<dbReference type="EMBL" id="MZXW01000050">
    <property type="protein sequence ID" value="RXT36669.1"/>
    <property type="molecule type" value="Genomic_DNA"/>
</dbReference>
<reference evidence="1 2" key="1">
    <citation type="submission" date="2017-03" db="EMBL/GenBank/DDBJ databases">
        <authorList>
            <person name="Safronova V.I."/>
            <person name="Sazanova A.L."/>
            <person name="Chirak E.R."/>
        </authorList>
    </citation>
    <scope>NUCLEOTIDE SEQUENCE [LARGE SCALE GENOMIC DNA]</scope>
    <source>
        <strain evidence="1 2">Opo-243</strain>
    </source>
</reference>
<dbReference type="AlphaFoldDB" id="A0A4Q1UPT1"/>
<organism evidence="1 2">
    <name type="scientific">Bradyrhizobium betae</name>
    <dbReference type="NCBI Taxonomy" id="244734"/>
    <lineage>
        <taxon>Bacteria</taxon>
        <taxon>Pseudomonadati</taxon>
        <taxon>Pseudomonadota</taxon>
        <taxon>Alphaproteobacteria</taxon>
        <taxon>Hyphomicrobiales</taxon>
        <taxon>Nitrobacteraceae</taxon>
        <taxon>Bradyrhizobium</taxon>
    </lineage>
</organism>
<protein>
    <submittedName>
        <fullName evidence="1">Uncharacterized protein</fullName>
    </submittedName>
</protein>
<comment type="caution">
    <text evidence="1">The sequence shown here is derived from an EMBL/GenBank/DDBJ whole genome shotgun (WGS) entry which is preliminary data.</text>
</comment>
<keyword evidence="2" id="KW-1185">Reference proteome</keyword>
<proteinExistence type="predicted"/>
<sequence length="202" mass="23269">MQRDRRAISEALQDINSLCYVETAGREQKRCMQGCAQLTGVVELVDRLLHLLDLRLIVGGIFHPVREPFFVFFICLFRRLSLRSIGKQMAIGQRMLASSNKPVHFGSHFVQSMCIARESRIVSRRPLDVFQILAESLIVRSEMPSSMRARAEIGRQPLTGRQCHTISNRIVIETIGQELDDRMICKQLWQDVMNWKHTIATF</sequence>